<accession>A0ABW1SRW0</accession>
<organism evidence="2 3">
    <name type="scientific">Levilactobacillus tongjiangensis</name>
    <dbReference type="NCBI Taxonomy" id="2486023"/>
    <lineage>
        <taxon>Bacteria</taxon>
        <taxon>Bacillati</taxon>
        <taxon>Bacillota</taxon>
        <taxon>Bacilli</taxon>
        <taxon>Lactobacillales</taxon>
        <taxon>Lactobacillaceae</taxon>
        <taxon>Levilactobacillus</taxon>
    </lineage>
</organism>
<dbReference type="RefSeq" id="WP_164508703.1">
    <property type="nucleotide sequence ID" value="NZ_JBHSSK010000021.1"/>
</dbReference>
<dbReference type="Proteomes" id="UP001596254">
    <property type="component" value="Unassembled WGS sequence"/>
</dbReference>
<sequence>MIKAGFKGIVLGIASVGLFLVGTTAPVQAASKTVKLPSSLKGSWYGYLGKDENDWHRYGVVKLSLTKNFTLRTYTSKKKSLKPLRWEMTTKVPVTYTKKAKGVYRLYSRNKADLDSPVFVSRKRVNVKVLGKKKMALKLRMNGENVYLFRQPLRSHVWTYSI</sequence>
<keyword evidence="1" id="KW-0732">Signal</keyword>
<dbReference type="EMBL" id="JBHSSK010000021">
    <property type="protein sequence ID" value="MFC6207279.1"/>
    <property type="molecule type" value="Genomic_DNA"/>
</dbReference>
<keyword evidence="3" id="KW-1185">Reference proteome</keyword>
<evidence type="ECO:0000313" key="3">
    <source>
        <dbReference type="Proteomes" id="UP001596254"/>
    </source>
</evidence>
<comment type="caution">
    <text evidence="2">The sequence shown here is derived from an EMBL/GenBank/DDBJ whole genome shotgun (WGS) entry which is preliminary data.</text>
</comment>
<reference evidence="3" key="1">
    <citation type="journal article" date="2019" name="Int. J. Syst. Evol. Microbiol.">
        <title>The Global Catalogue of Microorganisms (GCM) 10K type strain sequencing project: providing services to taxonomists for standard genome sequencing and annotation.</title>
        <authorList>
            <consortium name="The Broad Institute Genomics Platform"/>
            <consortium name="The Broad Institute Genome Sequencing Center for Infectious Disease"/>
            <person name="Wu L."/>
            <person name="Ma J."/>
        </authorList>
    </citation>
    <scope>NUCLEOTIDE SEQUENCE [LARGE SCALE GENOMIC DNA]</scope>
    <source>
        <strain evidence="3">CCM 8905</strain>
    </source>
</reference>
<evidence type="ECO:0000256" key="1">
    <source>
        <dbReference type="SAM" id="SignalP"/>
    </source>
</evidence>
<feature type="signal peptide" evidence="1">
    <location>
        <begin position="1"/>
        <end position="29"/>
    </location>
</feature>
<proteinExistence type="predicted"/>
<protein>
    <submittedName>
        <fullName evidence="2">Uncharacterized protein</fullName>
    </submittedName>
</protein>
<feature type="chain" id="PRO_5046832490" evidence="1">
    <location>
        <begin position="30"/>
        <end position="162"/>
    </location>
</feature>
<gene>
    <name evidence="2" type="ORF">ACFP1G_07280</name>
</gene>
<evidence type="ECO:0000313" key="2">
    <source>
        <dbReference type="EMBL" id="MFC6207279.1"/>
    </source>
</evidence>
<name>A0ABW1SRW0_9LACO</name>